<gene>
    <name evidence="10" type="ORF">NMOB1V02_LOCUS2977</name>
</gene>
<feature type="signal peptide" evidence="8">
    <location>
        <begin position="1"/>
        <end position="18"/>
    </location>
</feature>
<reference evidence="10" key="1">
    <citation type="submission" date="2020-11" db="EMBL/GenBank/DDBJ databases">
        <authorList>
            <person name="Tran Van P."/>
        </authorList>
    </citation>
    <scope>NUCLEOTIDE SEQUENCE</scope>
</reference>
<protein>
    <recommendedName>
        <fullName evidence="9">Transforming acidic coiled-coil-containing protein C-terminal domain-containing protein</fullName>
    </recommendedName>
</protein>
<evidence type="ECO:0000256" key="4">
    <source>
        <dbReference type="ARBA" id="ARBA00023054"/>
    </source>
</evidence>
<dbReference type="Pfam" id="PF05010">
    <property type="entry name" value="TACC_C"/>
    <property type="match status" value="1"/>
</dbReference>
<dbReference type="InterPro" id="IPR007707">
    <property type="entry name" value="TACC_C"/>
</dbReference>
<dbReference type="OrthoDB" id="10255048at2759"/>
<dbReference type="AlphaFoldDB" id="A0A7R9BJW7"/>
<dbReference type="GO" id="GO:0005856">
    <property type="term" value="C:cytoskeleton"/>
    <property type="evidence" value="ECO:0007669"/>
    <property type="project" value="UniProtKB-SubCell"/>
</dbReference>
<feature type="domain" description="Transforming acidic coiled-coil-containing protein C-terminal" evidence="9">
    <location>
        <begin position="846"/>
        <end position="1043"/>
    </location>
</feature>
<evidence type="ECO:0000256" key="2">
    <source>
        <dbReference type="ARBA" id="ARBA00009423"/>
    </source>
</evidence>
<evidence type="ECO:0000256" key="6">
    <source>
        <dbReference type="SAM" id="Coils"/>
    </source>
</evidence>
<comment type="subcellular location">
    <subcellularLocation>
        <location evidence="1">Cytoplasm</location>
        <location evidence="1">Cytoskeleton</location>
    </subcellularLocation>
</comment>
<dbReference type="Proteomes" id="UP000678499">
    <property type="component" value="Unassembled WGS sequence"/>
</dbReference>
<feature type="compositionally biased region" description="Basic and acidic residues" evidence="7">
    <location>
        <begin position="260"/>
        <end position="281"/>
    </location>
</feature>
<keyword evidence="8" id="KW-0732">Signal</keyword>
<evidence type="ECO:0000256" key="8">
    <source>
        <dbReference type="SAM" id="SignalP"/>
    </source>
</evidence>
<feature type="chain" id="PRO_5036402947" description="Transforming acidic coiled-coil-containing protein C-terminal domain-containing protein" evidence="8">
    <location>
        <begin position="19"/>
        <end position="1053"/>
    </location>
</feature>
<sequence>MGCCTTLLKVLLPYLADSDSDDEYASADESIPETNASFATCGNRLSLQSVAQFEDCSEEGSSTVSPNFQTGGRVSNPRSIYRLDELDGLTSVPQGSTELSSLGLSVSEQAYVHDLERRSLSSEASAPFAEVDLQPVPHDDLIDELINGICGLKLLNNSGENLKSVEDALRTTAGDEFEELPRSVTTEVQLDKEQCASETTVVADVLSQTFDDIPVAPKGSYNLSFLDDPDFNPFVPAAEQKLIKTEDSSSLGVQEPSDSDVVKESTSRTEASNEHEKDDSLRQISFVEPTEEVVNFTTENEPQLNVCVETESSLSKTEEACEETPVDQELVQCTHVEVIQQVETADLTDECCSAITETQDSALPVFDDRGAEILVLESSEICVKPVSDDAGRDQCQNLNVTETFNTPLIESLSGDPSPDESFVVEHSRENVAIEDFDSPLVNEICTYTQNLTETEVTPNASTEGDSASSVDVGNPMAVAENTVAAKPDEQRLGAGEDVPVEEKPISKGSYKLDFLDDPDFNPFVSVEEQSKKIVSSPSKTREMPPRNVDDIPIKPAVHVFNAELLDDPSFTPFAGIAKPSATTTDSGVFDELCGSGPPSSAGNVNGAASDVESGSSLTSSPMHVAVADDNQDQEVMAATLNCDFRDGAQFIFNDPDFVEQLESLTLQNREKVLSRISVLRSFDPLVGDDSSSSGRRESIRRFLRESLAGDQSTSTQALLSLIDEEPVQNEPLKQSIMLRNVILSPKHEEEEEEEGDESVSGQLDETVIKNTGENVLGAIDATPARKTPAVAQKSDESSAQLAQLMIEREQILKENEKLQSRLEAVENSVEKLSSLNAEHETLLRQHAEMKTQLETSKKRVENLEHENLVLTSKKSQLVTVIRDMEKTFSEFMLTKNFGSSILDSQYEALVSENQRLRDDLEKKIADLRETEIAFNSIHKKSERMKEVLQIQMSNEVKLKEALEEARARTFQSESRVQKIEDDAQKQLDRALNDMHEIKASKDIEVSALKCQLKKVETEFSSAQVIISQKEKQINELSIIIEELLQSMGLKQNK</sequence>
<organism evidence="10">
    <name type="scientific">Notodromas monacha</name>
    <dbReference type="NCBI Taxonomy" id="399045"/>
    <lineage>
        <taxon>Eukaryota</taxon>
        <taxon>Metazoa</taxon>
        <taxon>Ecdysozoa</taxon>
        <taxon>Arthropoda</taxon>
        <taxon>Crustacea</taxon>
        <taxon>Oligostraca</taxon>
        <taxon>Ostracoda</taxon>
        <taxon>Podocopa</taxon>
        <taxon>Podocopida</taxon>
        <taxon>Cypridocopina</taxon>
        <taxon>Cypridoidea</taxon>
        <taxon>Cyprididae</taxon>
        <taxon>Notodromas</taxon>
    </lineage>
</organism>
<comment type="similarity">
    <text evidence="2">Belongs to the TACC family.</text>
</comment>
<evidence type="ECO:0000256" key="5">
    <source>
        <dbReference type="ARBA" id="ARBA00023212"/>
    </source>
</evidence>
<proteinExistence type="inferred from homology"/>
<feature type="region of interest" description="Disordered" evidence="7">
    <location>
        <begin position="596"/>
        <end position="619"/>
    </location>
</feature>
<keyword evidence="11" id="KW-1185">Reference proteome</keyword>
<evidence type="ECO:0000256" key="7">
    <source>
        <dbReference type="SAM" id="MobiDB-lite"/>
    </source>
</evidence>
<evidence type="ECO:0000256" key="3">
    <source>
        <dbReference type="ARBA" id="ARBA00022490"/>
    </source>
</evidence>
<dbReference type="EMBL" id="OA882404">
    <property type="protein sequence ID" value="CAD7275177.1"/>
    <property type="molecule type" value="Genomic_DNA"/>
</dbReference>
<feature type="coiled-coil region" evidence="6">
    <location>
        <begin position="801"/>
        <end position="873"/>
    </location>
</feature>
<accession>A0A7R9BJW7</accession>
<dbReference type="EMBL" id="CAJPEX010000367">
    <property type="protein sequence ID" value="CAG0915329.1"/>
    <property type="molecule type" value="Genomic_DNA"/>
</dbReference>
<feature type="region of interest" description="Disordered" evidence="7">
    <location>
        <begin position="243"/>
        <end position="281"/>
    </location>
</feature>
<name>A0A7R9BJW7_9CRUS</name>
<keyword evidence="5" id="KW-0206">Cytoskeleton</keyword>
<feature type="coiled-coil region" evidence="6">
    <location>
        <begin position="906"/>
        <end position="933"/>
    </location>
</feature>
<evidence type="ECO:0000259" key="9">
    <source>
        <dbReference type="Pfam" id="PF05010"/>
    </source>
</evidence>
<evidence type="ECO:0000313" key="11">
    <source>
        <dbReference type="Proteomes" id="UP000678499"/>
    </source>
</evidence>
<keyword evidence="3" id="KW-0963">Cytoplasm</keyword>
<keyword evidence="4 6" id="KW-0175">Coiled coil</keyword>
<evidence type="ECO:0000313" key="10">
    <source>
        <dbReference type="EMBL" id="CAD7275177.1"/>
    </source>
</evidence>
<evidence type="ECO:0000256" key="1">
    <source>
        <dbReference type="ARBA" id="ARBA00004245"/>
    </source>
</evidence>